<gene>
    <name evidence="1" type="ORF">ACFSKO_13480</name>
</gene>
<accession>A0ABW5BP35</accession>
<dbReference type="InterPro" id="IPR019056">
    <property type="entry name" value="Phage_TAC_6"/>
</dbReference>
<protein>
    <submittedName>
        <fullName evidence="1">Phage tail assembly chaperone</fullName>
    </submittedName>
</protein>
<keyword evidence="2" id="KW-1185">Reference proteome</keyword>
<dbReference type="Proteomes" id="UP001597294">
    <property type="component" value="Unassembled WGS sequence"/>
</dbReference>
<sequence>MASGLLGWPPNIFWKSTPHEFFASLEERTKSNSPNDKSEGEEDFAQFRAKLERANVI</sequence>
<name>A0ABW5BP35_9PROT</name>
<evidence type="ECO:0000313" key="1">
    <source>
        <dbReference type="EMBL" id="MFD2206639.1"/>
    </source>
</evidence>
<organism evidence="1 2">
    <name type="scientific">Kiloniella antarctica</name>
    <dbReference type="NCBI Taxonomy" id="1550907"/>
    <lineage>
        <taxon>Bacteria</taxon>
        <taxon>Pseudomonadati</taxon>
        <taxon>Pseudomonadota</taxon>
        <taxon>Alphaproteobacteria</taxon>
        <taxon>Rhodospirillales</taxon>
        <taxon>Kiloniellaceae</taxon>
        <taxon>Kiloniella</taxon>
    </lineage>
</organism>
<dbReference type="EMBL" id="JBHUII010000006">
    <property type="protein sequence ID" value="MFD2206639.1"/>
    <property type="molecule type" value="Genomic_DNA"/>
</dbReference>
<proteinExistence type="predicted"/>
<evidence type="ECO:0000313" key="2">
    <source>
        <dbReference type="Proteomes" id="UP001597294"/>
    </source>
</evidence>
<dbReference type="Pfam" id="PF09550">
    <property type="entry name" value="Phage_TAC_6"/>
    <property type="match status" value="1"/>
</dbReference>
<comment type="caution">
    <text evidence="1">The sequence shown here is derived from an EMBL/GenBank/DDBJ whole genome shotgun (WGS) entry which is preliminary data.</text>
</comment>
<dbReference type="RefSeq" id="WP_380252514.1">
    <property type="nucleotide sequence ID" value="NZ_JBHUII010000006.1"/>
</dbReference>
<reference evidence="2" key="1">
    <citation type="journal article" date="2019" name="Int. J. Syst. Evol. Microbiol.">
        <title>The Global Catalogue of Microorganisms (GCM) 10K type strain sequencing project: providing services to taxonomists for standard genome sequencing and annotation.</title>
        <authorList>
            <consortium name="The Broad Institute Genomics Platform"/>
            <consortium name="The Broad Institute Genome Sequencing Center for Infectious Disease"/>
            <person name="Wu L."/>
            <person name="Ma J."/>
        </authorList>
    </citation>
    <scope>NUCLEOTIDE SEQUENCE [LARGE SCALE GENOMIC DNA]</scope>
    <source>
        <strain evidence="2">CGMCC 4.7192</strain>
    </source>
</reference>